<dbReference type="AlphaFoldDB" id="G0NIV1"/>
<dbReference type="InParanoid" id="G0NIV1"/>
<evidence type="ECO:0000313" key="1">
    <source>
        <dbReference type="EMBL" id="EGT32000.1"/>
    </source>
</evidence>
<keyword evidence="2" id="KW-1185">Reference proteome</keyword>
<name>G0NIV1_CAEBE</name>
<dbReference type="OrthoDB" id="5815083at2759"/>
<gene>
    <name evidence="1" type="ORF">CAEBREN_13271</name>
</gene>
<proteinExistence type="predicted"/>
<dbReference type="Proteomes" id="UP000008068">
    <property type="component" value="Unassembled WGS sequence"/>
</dbReference>
<reference evidence="2" key="1">
    <citation type="submission" date="2011-07" db="EMBL/GenBank/DDBJ databases">
        <authorList>
            <consortium name="Caenorhabditis brenneri Sequencing and Analysis Consortium"/>
            <person name="Wilson R.K."/>
        </authorList>
    </citation>
    <scope>NUCLEOTIDE SEQUENCE [LARGE SCALE GENOMIC DNA]</scope>
    <source>
        <strain evidence="2">PB2801</strain>
    </source>
</reference>
<sequence length="93" mass="11033">MTYQILEDAFDMKMVNVISYCDWYYAQTKTWEGLKGNGNSWILNAIEFNLRHFLASILRSMTSLKEFVSVEDVEEMSNESMKMFVAKFFDQKF</sequence>
<dbReference type="HOGENOM" id="CLU_171306_0_0_1"/>
<protein>
    <submittedName>
        <fullName evidence="1">Uncharacterized protein</fullName>
    </submittedName>
</protein>
<dbReference type="EMBL" id="GL379892">
    <property type="protein sequence ID" value="EGT32000.1"/>
    <property type="molecule type" value="Genomic_DNA"/>
</dbReference>
<evidence type="ECO:0000313" key="2">
    <source>
        <dbReference type="Proteomes" id="UP000008068"/>
    </source>
</evidence>
<organism evidence="2">
    <name type="scientific">Caenorhabditis brenneri</name>
    <name type="common">Nematode worm</name>
    <dbReference type="NCBI Taxonomy" id="135651"/>
    <lineage>
        <taxon>Eukaryota</taxon>
        <taxon>Metazoa</taxon>
        <taxon>Ecdysozoa</taxon>
        <taxon>Nematoda</taxon>
        <taxon>Chromadorea</taxon>
        <taxon>Rhabditida</taxon>
        <taxon>Rhabditina</taxon>
        <taxon>Rhabditomorpha</taxon>
        <taxon>Rhabditoidea</taxon>
        <taxon>Rhabditidae</taxon>
        <taxon>Peloderinae</taxon>
        <taxon>Caenorhabditis</taxon>
    </lineage>
</organism>
<accession>G0NIV1</accession>